<reference evidence="1 2" key="1">
    <citation type="submission" date="2010-08" db="EMBL/GenBank/DDBJ databases">
        <authorList>
            <person name="Weinstock G."/>
            <person name="Sodergren E."/>
            <person name="Clifton S."/>
            <person name="Fulton L."/>
            <person name="Fulton B."/>
            <person name="Courtney L."/>
            <person name="Fronick C."/>
            <person name="Harrison M."/>
            <person name="Strong C."/>
            <person name="Farmer C."/>
            <person name="Delahaunty K."/>
            <person name="Markovic C."/>
            <person name="Hall O."/>
            <person name="Minx P."/>
            <person name="Tomlinson C."/>
            <person name="Mitreva M."/>
            <person name="Hou S."/>
            <person name="Chen J."/>
            <person name="Wollam A."/>
            <person name="Pepin K.H."/>
            <person name="Johnson M."/>
            <person name="Bhonagiri V."/>
            <person name="Zhang X."/>
            <person name="Suruliraj S."/>
            <person name="Warren W."/>
            <person name="Chinwalla A."/>
            <person name="Mardis E.R."/>
            <person name="Wilson R.K."/>
        </authorList>
    </citation>
    <scope>NUCLEOTIDE SEQUENCE [LARGE SCALE GENOMIC DNA]</scope>
    <source>
        <strain evidence="1 2">F0359</strain>
    </source>
</reference>
<protein>
    <recommendedName>
        <fullName evidence="3">N-acetyltransferase domain-containing protein</fullName>
    </recommendedName>
</protein>
<dbReference type="AlphaFoldDB" id="E2ZAV2"/>
<organism evidence="1 2">
    <name type="scientific">Megasphaera micronuciformis F0359</name>
    <dbReference type="NCBI Taxonomy" id="706434"/>
    <lineage>
        <taxon>Bacteria</taxon>
        <taxon>Bacillati</taxon>
        <taxon>Bacillota</taxon>
        <taxon>Negativicutes</taxon>
        <taxon>Veillonellales</taxon>
        <taxon>Veillonellaceae</taxon>
        <taxon>Megasphaera</taxon>
    </lineage>
</organism>
<keyword evidence="2" id="KW-1185">Reference proteome</keyword>
<accession>E2ZAV2</accession>
<dbReference type="HOGENOM" id="CLU_013985_13_0_9"/>
<sequence length="151" mass="17245">MEQIYARARKFMITTGNPDQWEPSYPGRELLVKNITDGQAYVLEEKGRVHGAFAFIVGEEPTYTKICDGQWRKNETYGTVHRLASDGTVKGAGRACLTYCSDRKPYLRIDTHKNNLPMQKVIESFGFKRCGIITVRGGELIAYDYIRSENR</sequence>
<evidence type="ECO:0008006" key="3">
    <source>
        <dbReference type="Google" id="ProtNLM"/>
    </source>
</evidence>
<dbReference type="SUPFAM" id="SSF55729">
    <property type="entry name" value="Acyl-CoA N-acyltransferases (Nat)"/>
    <property type="match status" value="1"/>
</dbReference>
<dbReference type="Proteomes" id="UP000003195">
    <property type="component" value="Unassembled WGS sequence"/>
</dbReference>
<dbReference type="STRING" id="706434.HMPREF9429_00573"/>
<evidence type="ECO:0000313" key="1">
    <source>
        <dbReference type="EMBL" id="EFQ04634.1"/>
    </source>
</evidence>
<gene>
    <name evidence="1" type="ORF">HMPREF9429_00573</name>
</gene>
<dbReference type="eggNOG" id="COG1670">
    <property type="taxonomic scope" value="Bacteria"/>
</dbReference>
<dbReference type="EMBL" id="AECS01000012">
    <property type="protein sequence ID" value="EFQ04634.1"/>
    <property type="molecule type" value="Genomic_DNA"/>
</dbReference>
<name>E2ZAV2_9FIRM</name>
<evidence type="ECO:0000313" key="2">
    <source>
        <dbReference type="Proteomes" id="UP000003195"/>
    </source>
</evidence>
<dbReference type="InterPro" id="IPR016181">
    <property type="entry name" value="Acyl_CoA_acyltransferase"/>
</dbReference>
<proteinExistence type="predicted"/>
<comment type="caution">
    <text evidence="1">The sequence shown here is derived from an EMBL/GenBank/DDBJ whole genome shotgun (WGS) entry which is preliminary data.</text>
</comment>
<dbReference type="Gene3D" id="3.40.630.30">
    <property type="match status" value="1"/>
</dbReference>